<feature type="compositionally biased region" description="Acidic residues" evidence="1">
    <location>
        <begin position="1030"/>
        <end position="1046"/>
    </location>
</feature>
<gene>
    <name evidence="3" type="ORF">QQS21_009268</name>
</gene>
<feature type="compositionally biased region" description="Acidic residues" evidence="1">
    <location>
        <begin position="987"/>
        <end position="1001"/>
    </location>
</feature>
<feature type="compositionally biased region" description="Acidic residues" evidence="1">
    <location>
        <begin position="553"/>
        <end position="565"/>
    </location>
</feature>
<dbReference type="Gene3D" id="2.40.50.140">
    <property type="entry name" value="Nucleic acid-binding proteins"/>
    <property type="match status" value="1"/>
</dbReference>
<dbReference type="Pfam" id="PF02765">
    <property type="entry name" value="POT1"/>
    <property type="match status" value="1"/>
</dbReference>
<feature type="compositionally biased region" description="Basic and acidic residues" evidence="1">
    <location>
        <begin position="530"/>
        <end position="548"/>
    </location>
</feature>
<evidence type="ECO:0000256" key="1">
    <source>
        <dbReference type="SAM" id="MobiDB-lite"/>
    </source>
</evidence>
<evidence type="ECO:0000313" key="4">
    <source>
        <dbReference type="Proteomes" id="UP001251528"/>
    </source>
</evidence>
<accession>A0AAJ0CJX6</accession>
<feature type="compositionally biased region" description="Polar residues" evidence="1">
    <location>
        <begin position="1183"/>
        <end position="1200"/>
    </location>
</feature>
<comment type="caution">
    <text evidence="3">The sequence shown here is derived from an EMBL/GenBank/DDBJ whole genome shotgun (WGS) entry which is preliminary data.</text>
</comment>
<feature type="compositionally biased region" description="Low complexity" evidence="1">
    <location>
        <begin position="1120"/>
        <end position="1134"/>
    </location>
</feature>
<dbReference type="GO" id="GO:0000781">
    <property type="term" value="C:chromosome, telomeric region"/>
    <property type="evidence" value="ECO:0007669"/>
    <property type="project" value="InterPro"/>
</dbReference>
<feature type="compositionally biased region" description="Acidic residues" evidence="1">
    <location>
        <begin position="819"/>
        <end position="840"/>
    </location>
</feature>
<feature type="compositionally biased region" description="Basic and acidic residues" evidence="1">
    <location>
        <begin position="1201"/>
        <end position="1212"/>
    </location>
</feature>
<feature type="compositionally biased region" description="Acidic residues" evidence="1">
    <location>
        <begin position="660"/>
        <end position="714"/>
    </location>
</feature>
<dbReference type="Proteomes" id="UP001251528">
    <property type="component" value="Unassembled WGS sequence"/>
</dbReference>
<proteinExistence type="predicted"/>
<feature type="region of interest" description="Disordered" evidence="1">
    <location>
        <begin position="143"/>
        <end position="192"/>
    </location>
</feature>
<feature type="compositionally biased region" description="Basic and acidic residues" evidence="1">
    <location>
        <begin position="566"/>
        <end position="577"/>
    </location>
</feature>
<evidence type="ECO:0000313" key="3">
    <source>
        <dbReference type="EMBL" id="KAK2593014.1"/>
    </source>
</evidence>
<feature type="compositionally biased region" description="Acidic residues" evidence="1">
    <location>
        <begin position="732"/>
        <end position="746"/>
    </location>
</feature>
<feature type="compositionally biased region" description="Acidic residues" evidence="1">
    <location>
        <begin position="798"/>
        <end position="807"/>
    </location>
</feature>
<protein>
    <recommendedName>
        <fullName evidence="2">Telomeric single stranded DNA binding POT1/Cdc13 domain-containing protein</fullName>
    </recommendedName>
</protein>
<feature type="compositionally biased region" description="Polar residues" evidence="1">
    <location>
        <begin position="919"/>
        <end position="930"/>
    </location>
</feature>
<feature type="compositionally biased region" description="Polar residues" evidence="1">
    <location>
        <begin position="1055"/>
        <end position="1071"/>
    </location>
</feature>
<feature type="domain" description="Telomeric single stranded DNA binding POT1/Cdc13" evidence="2">
    <location>
        <begin position="1274"/>
        <end position="1411"/>
    </location>
</feature>
<feature type="compositionally biased region" description="Basic and acidic residues" evidence="1">
    <location>
        <begin position="785"/>
        <end position="797"/>
    </location>
</feature>
<evidence type="ECO:0000259" key="2">
    <source>
        <dbReference type="SMART" id="SM00976"/>
    </source>
</evidence>
<feature type="compositionally biased region" description="Polar residues" evidence="1">
    <location>
        <begin position="750"/>
        <end position="781"/>
    </location>
</feature>
<dbReference type="CDD" id="cd04497">
    <property type="entry name" value="hPOT1_OB1_like"/>
    <property type="match status" value="1"/>
</dbReference>
<dbReference type="EMBL" id="JASWJB010000232">
    <property type="protein sequence ID" value="KAK2593014.1"/>
    <property type="molecule type" value="Genomic_DNA"/>
</dbReference>
<dbReference type="GO" id="GO:0000723">
    <property type="term" value="P:telomere maintenance"/>
    <property type="evidence" value="ECO:0007669"/>
    <property type="project" value="InterPro"/>
</dbReference>
<reference evidence="3" key="1">
    <citation type="submission" date="2023-06" db="EMBL/GenBank/DDBJ databases">
        <title>Conoideocrella luteorostrata (Hypocreales: Clavicipitaceae), a potential biocontrol fungus for elongate hemlock scale in United States Christmas tree production areas.</title>
        <authorList>
            <person name="Barrett H."/>
            <person name="Lovett B."/>
            <person name="Macias A.M."/>
            <person name="Stajich J.E."/>
            <person name="Kasson M.T."/>
        </authorList>
    </citation>
    <scope>NUCLEOTIDE SEQUENCE</scope>
    <source>
        <strain evidence="3">ARSEF 14590</strain>
    </source>
</reference>
<dbReference type="SMART" id="SM00976">
    <property type="entry name" value="Telo_bind"/>
    <property type="match status" value="1"/>
</dbReference>
<feature type="compositionally biased region" description="Low complexity" evidence="1">
    <location>
        <begin position="646"/>
        <end position="659"/>
    </location>
</feature>
<dbReference type="SUPFAM" id="SSF50249">
    <property type="entry name" value="Nucleic acid-binding proteins"/>
    <property type="match status" value="1"/>
</dbReference>
<feature type="compositionally biased region" description="Acidic residues" evidence="1">
    <location>
        <begin position="614"/>
        <end position="635"/>
    </location>
</feature>
<dbReference type="GO" id="GO:0003677">
    <property type="term" value="F:DNA binding"/>
    <property type="evidence" value="ECO:0007669"/>
    <property type="project" value="InterPro"/>
</dbReference>
<dbReference type="InterPro" id="IPR011564">
    <property type="entry name" value="Telomer_end-bd_POT1/Cdc13"/>
</dbReference>
<feature type="region of interest" description="Disordered" evidence="1">
    <location>
        <begin position="227"/>
        <end position="301"/>
    </location>
</feature>
<keyword evidence="4" id="KW-1185">Reference proteome</keyword>
<feature type="compositionally biased region" description="Acidic residues" evidence="1">
    <location>
        <begin position="265"/>
        <end position="276"/>
    </location>
</feature>
<dbReference type="InterPro" id="IPR012340">
    <property type="entry name" value="NA-bd_OB-fold"/>
</dbReference>
<sequence length="1435" mass="156598">MADPPPPLEVLRDVVPTPIAQLNPGLDQANSRAVNGVVTITWPYSIVTNSIAFILAEHDVLLRRNRGQLRVEFHGAAGKALADANIGGGDEVQLSLDACQWTENAVKAGLPAGSLEWQLNFTNRLLLSIRRDGSPELELVHVNSPDDRSDCPLELESMPQTTSPAEPLDPEHNIDNATPDLRPPDSAVTAGSKRLASSTFEVEEYASPAFIKRARVSYGSLFEGDMNIFGDDKGKKRKSRRQSRFSMGNTVWRYSSRSPSPESKEESEPESLEDASSEVANETAFPSIVAPASQRSTMVDEGCQTQELHFSPPMNGQVSTEASVSKAVAPESPSRQYAAGHGTTGHTPSRTLFGQLHMQYDLPGSMAEPITSQIATSLPDHHFGFAIPLAQADESIPDFNTVPASSLPISSISPTHEAINAASYPGVGMTGHNYAEPTLPHDHSLQFHRNIHEPHHEFQSIVEGNLPWQSETAPSYPPIPHENFKSQAAVFIDSSPPPEEGNNPGQPRSLSPSVVDYASEDDQVSPVGDAAHDKSEDEEEGRRRHVNEQEGSGSEDDGGDLNGEDYDLRNYSRTRDDDASEEEPEQGLDVGSSDAERQAIAFQEQEDRGSDESAHEDEEGSEDGELDEEVKEDDEERYRWKSNMLSGGMNEESAGSAGEESIDAEYDEQYDNEEDLDGEGNEYSESEEFEGEEYYEDDEEGYEGEEDDEEEQEELPSAPSGPKEPVIIDLLSDSDDDSGSGEDVDEEPSKQNIDGSQLVGQVSSAQDETTAQAGAETSTRAINVVRDEAGVEKHSLETDEAVGDDPNEPAVDQTHDAEVGEALEEEEYSLETDEAMENDSNEPAVDRTHDAAAGEALEEEDYQDAMKVNNKGDDDVDDKMGDEVEGEVALSADHIVTETAKAEDDVEYEVMEQDATITVATEGNIAQVSSVEKEPENQGSKEPVPDQTKSGQPTDEKTDVEMAEIAPAGDEKLPDGSPEVAAVTEAEPQELEQQQTEEPEVDSPKNRQLPTPVETQPPPRIESARQDQGQADDIDNDSEAAEDQIMDELRKYQYLTEQGPQAISKQVATNTKGEDASQEASQKEQQSEEQDVLITVKSLRSHSHRRTGSSDSTSSYIEDPSLLLAQASSQSQPPTKVTEPEPQQEHGPEPANEAISPGILRVSRSAKSGHLDPSILLAKASVESPTKQNEQTPSMRVTRSMTEHSEQSEEQKMPSPVGTRNSKRLATPEPSQFQKETQEALESPSVTSSFVEDESLSVLKRQMAKDLRTKLPDYLSLRSLRTSLNKITDVLAVATSTPPQPHRPKHGPRGYMLELTLVDPSSAPSGISIGHIFRPHQASLPVVHAGDLILLRRVQVVAMKGRGFGVRVTDASAWAVFEKGDEEMLAQIKGPPVEVADEEVEYAAGLRRWWEALDEKALVKINKATQKIIQNQGST</sequence>
<name>A0AAJ0CJX6_9HYPO</name>
<feature type="region of interest" description="Disordered" evidence="1">
    <location>
        <begin position="492"/>
        <end position="880"/>
    </location>
</feature>
<organism evidence="3 4">
    <name type="scientific">Conoideocrella luteorostrata</name>
    <dbReference type="NCBI Taxonomy" id="1105319"/>
    <lineage>
        <taxon>Eukaryota</taxon>
        <taxon>Fungi</taxon>
        <taxon>Dikarya</taxon>
        <taxon>Ascomycota</taxon>
        <taxon>Pezizomycotina</taxon>
        <taxon>Sordariomycetes</taxon>
        <taxon>Hypocreomycetidae</taxon>
        <taxon>Hypocreales</taxon>
        <taxon>Clavicipitaceae</taxon>
        <taxon>Conoideocrella</taxon>
    </lineage>
</organism>
<feature type="region of interest" description="Disordered" evidence="1">
    <location>
        <begin position="919"/>
        <end position="1254"/>
    </location>
</feature>
<feature type="compositionally biased region" description="Basic and acidic residues" evidence="1">
    <location>
        <begin position="870"/>
        <end position="880"/>
    </location>
</feature>